<dbReference type="AlphaFoldDB" id="X0TLP5"/>
<feature type="non-terminal residue" evidence="3">
    <location>
        <position position="1"/>
    </location>
</feature>
<keyword evidence="1" id="KW-0378">Hydrolase</keyword>
<sequence length="208" mass="23677">PTTIWTCEGDFHEYQRPEFPEKPAQLAVQSEKSGTIGPNLLKNGNFENGIWYERFRGWSPSHWYQWFTRGGHVPEHAVGKRLPHSGKEYVRLHMWAHAWRAGILQNIRGVEPGHMYRLTAYGFFQPAGAPQPKARIGIDPGGTLAQQFSVDVSKHPAPKYDEGVGDDLKTDKYDGPDIAETTIWSDYHDYYSWGKFEVIAEAKSDTIT</sequence>
<protein>
    <recommendedName>
        <fullName evidence="2">CBM-cenC domain-containing protein</fullName>
    </recommendedName>
</protein>
<organism evidence="3">
    <name type="scientific">marine sediment metagenome</name>
    <dbReference type="NCBI Taxonomy" id="412755"/>
    <lineage>
        <taxon>unclassified sequences</taxon>
        <taxon>metagenomes</taxon>
        <taxon>ecological metagenomes</taxon>
    </lineage>
</organism>
<dbReference type="EMBL" id="BARS01012598">
    <property type="protein sequence ID" value="GAF88201.1"/>
    <property type="molecule type" value="Genomic_DNA"/>
</dbReference>
<dbReference type="Gene3D" id="2.60.120.260">
    <property type="entry name" value="Galactose-binding domain-like"/>
    <property type="match status" value="1"/>
</dbReference>
<evidence type="ECO:0000313" key="3">
    <source>
        <dbReference type="EMBL" id="GAF88201.1"/>
    </source>
</evidence>
<feature type="domain" description="CBM-cenC" evidence="2">
    <location>
        <begin position="39"/>
        <end position="122"/>
    </location>
</feature>
<accession>X0TLP5</accession>
<evidence type="ECO:0000259" key="2">
    <source>
        <dbReference type="Pfam" id="PF02018"/>
    </source>
</evidence>
<feature type="non-terminal residue" evidence="3">
    <location>
        <position position="208"/>
    </location>
</feature>
<dbReference type="Pfam" id="PF02018">
    <property type="entry name" value="CBM_4_9"/>
    <property type="match status" value="1"/>
</dbReference>
<dbReference type="InterPro" id="IPR003305">
    <property type="entry name" value="CenC_carb-bd"/>
</dbReference>
<name>X0TLP5_9ZZZZ</name>
<dbReference type="GO" id="GO:0016798">
    <property type="term" value="F:hydrolase activity, acting on glycosyl bonds"/>
    <property type="evidence" value="ECO:0007669"/>
    <property type="project" value="InterPro"/>
</dbReference>
<gene>
    <name evidence="3" type="ORF">S01H1_22355</name>
</gene>
<reference evidence="3" key="1">
    <citation type="journal article" date="2014" name="Front. Microbiol.">
        <title>High frequency of phylogenetically diverse reductive dehalogenase-homologous genes in deep subseafloor sedimentary metagenomes.</title>
        <authorList>
            <person name="Kawai M."/>
            <person name="Futagami T."/>
            <person name="Toyoda A."/>
            <person name="Takaki Y."/>
            <person name="Nishi S."/>
            <person name="Hori S."/>
            <person name="Arai W."/>
            <person name="Tsubouchi T."/>
            <person name="Morono Y."/>
            <person name="Uchiyama I."/>
            <person name="Ito T."/>
            <person name="Fujiyama A."/>
            <person name="Inagaki F."/>
            <person name="Takami H."/>
        </authorList>
    </citation>
    <scope>NUCLEOTIDE SEQUENCE</scope>
    <source>
        <strain evidence="3">Expedition CK06-06</strain>
    </source>
</reference>
<comment type="caution">
    <text evidence="3">The sequence shown here is derived from an EMBL/GenBank/DDBJ whole genome shotgun (WGS) entry which is preliminary data.</text>
</comment>
<proteinExistence type="predicted"/>
<evidence type="ECO:0000256" key="1">
    <source>
        <dbReference type="ARBA" id="ARBA00022801"/>
    </source>
</evidence>